<accession>A0A392RWE7</accession>
<organism evidence="1 2">
    <name type="scientific">Trifolium medium</name>
    <dbReference type="NCBI Taxonomy" id="97028"/>
    <lineage>
        <taxon>Eukaryota</taxon>
        <taxon>Viridiplantae</taxon>
        <taxon>Streptophyta</taxon>
        <taxon>Embryophyta</taxon>
        <taxon>Tracheophyta</taxon>
        <taxon>Spermatophyta</taxon>
        <taxon>Magnoliopsida</taxon>
        <taxon>eudicotyledons</taxon>
        <taxon>Gunneridae</taxon>
        <taxon>Pentapetalae</taxon>
        <taxon>rosids</taxon>
        <taxon>fabids</taxon>
        <taxon>Fabales</taxon>
        <taxon>Fabaceae</taxon>
        <taxon>Papilionoideae</taxon>
        <taxon>50 kb inversion clade</taxon>
        <taxon>NPAAA clade</taxon>
        <taxon>Hologalegina</taxon>
        <taxon>IRL clade</taxon>
        <taxon>Trifolieae</taxon>
        <taxon>Trifolium</taxon>
    </lineage>
</organism>
<comment type="caution">
    <text evidence="1">The sequence shown here is derived from an EMBL/GenBank/DDBJ whole genome shotgun (WGS) entry which is preliminary data.</text>
</comment>
<protein>
    <submittedName>
        <fullName evidence="1">Uncharacterized protein</fullName>
    </submittedName>
</protein>
<name>A0A392RWE7_9FABA</name>
<keyword evidence="2" id="KW-1185">Reference proteome</keyword>
<proteinExistence type="predicted"/>
<feature type="non-terminal residue" evidence="1">
    <location>
        <position position="1"/>
    </location>
</feature>
<evidence type="ECO:0000313" key="1">
    <source>
        <dbReference type="EMBL" id="MCI40699.1"/>
    </source>
</evidence>
<evidence type="ECO:0000313" key="2">
    <source>
        <dbReference type="Proteomes" id="UP000265520"/>
    </source>
</evidence>
<dbReference type="AlphaFoldDB" id="A0A392RWE7"/>
<sequence length="68" mass="7778">EASFRIDDVIDEYYMYVAQRVNVNHSGFKALIQKLPESTKEVQRLICNLKVDQAAQEGPKLPDLVTLK</sequence>
<reference evidence="1 2" key="1">
    <citation type="journal article" date="2018" name="Front. Plant Sci.">
        <title>Red Clover (Trifolium pratense) and Zigzag Clover (T. medium) - A Picture of Genomic Similarities and Differences.</title>
        <authorList>
            <person name="Dluhosova J."/>
            <person name="Istvanek J."/>
            <person name="Nedelnik J."/>
            <person name="Repkova J."/>
        </authorList>
    </citation>
    <scope>NUCLEOTIDE SEQUENCE [LARGE SCALE GENOMIC DNA]</scope>
    <source>
        <strain evidence="2">cv. 10/8</strain>
        <tissue evidence="1">Leaf</tissue>
    </source>
</reference>
<dbReference type="EMBL" id="LXQA010282916">
    <property type="protein sequence ID" value="MCI40699.1"/>
    <property type="molecule type" value="Genomic_DNA"/>
</dbReference>
<dbReference type="Proteomes" id="UP000265520">
    <property type="component" value="Unassembled WGS sequence"/>
</dbReference>